<evidence type="ECO:0000313" key="1">
    <source>
        <dbReference type="EMBL" id="WCC81232.1"/>
    </source>
</evidence>
<accession>A0ABY7R1U2</accession>
<reference evidence="1 2" key="1">
    <citation type="submission" date="2023-06" db="EMBL/GenBank/DDBJ databases">
        <title>The Gram-positive Non-spore-bearing Anaerobic Bacilli of Human Feces.</title>
        <authorList>
            <person name="Eggerth A.H."/>
        </authorList>
    </citation>
    <scope>NUCLEOTIDE SEQUENCE [LARGE SCALE GENOMIC DNA]</scope>
    <source>
        <strain evidence="1 2">CBA3108</strain>
    </source>
</reference>
<keyword evidence="2" id="KW-1185">Reference proteome</keyword>
<name>A0ABY7R1U2_9ACTN</name>
<dbReference type="Proteomes" id="UP001212097">
    <property type="component" value="Chromosome"/>
</dbReference>
<proteinExistence type="predicted"/>
<dbReference type="RefSeq" id="WP_271419409.1">
    <property type="nucleotide sequence ID" value="NZ_CP115668.1"/>
</dbReference>
<evidence type="ECO:0000313" key="2">
    <source>
        <dbReference type="Proteomes" id="UP001212097"/>
    </source>
</evidence>
<sequence length="73" mass="8153">MLGTSSARSTEHTDFTAEQIEFIANIVRLYRGEEVETVDGRGDLLGKYFPDGEYVDVGGLRKVATRAEIEEQD</sequence>
<gene>
    <name evidence="1" type="ORF">O6R08_02695</name>
</gene>
<protein>
    <submittedName>
        <fullName evidence="1">Uncharacterized protein</fullName>
    </submittedName>
</protein>
<dbReference type="EMBL" id="CP115668">
    <property type="protein sequence ID" value="WCC81232.1"/>
    <property type="molecule type" value="Genomic_DNA"/>
</dbReference>
<organism evidence="1 2">
    <name type="scientific">Cutibacterium equinum</name>
    <dbReference type="NCBI Taxonomy" id="3016342"/>
    <lineage>
        <taxon>Bacteria</taxon>
        <taxon>Bacillati</taxon>
        <taxon>Actinomycetota</taxon>
        <taxon>Actinomycetes</taxon>
        <taxon>Propionibacteriales</taxon>
        <taxon>Propionibacteriaceae</taxon>
        <taxon>Cutibacterium</taxon>
    </lineage>
</organism>